<reference evidence="1" key="1">
    <citation type="submission" date="2020-03" db="EMBL/GenBank/DDBJ databases">
        <title>The deep terrestrial virosphere.</title>
        <authorList>
            <person name="Holmfeldt K."/>
            <person name="Nilsson E."/>
            <person name="Simone D."/>
            <person name="Lopez-Fernandez M."/>
            <person name="Wu X."/>
            <person name="de Brujin I."/>
            <person name="Lundin D."/>
            <person name="Andersson A."/>
            <person name="Bertilsson S."/>
            <person name="Dopson M."/>
        </authorList>
    </citation>
    <scope>NUCLEOTIDE SEQUENCE</scope>
    <source>
        <strain evidence="1">MM415B01408</strain>
    </source>
</reference>
<evidence type="ECO:0000313" key="1">
    <source>
        <dbReference type="EMBL" id="QJA58776.1"/>
    </source>
</evidence>
<protein>
    <submittedName>
        <fullName evidence="1">Uncharacterized protein</fullName>
    </submittedName>
</protein>
<gene>
    <name evidence="1" type="ORF">MM415B01408_0030</name>
</gene>
<name>A0A6M3IMT3_9ZZZZ</name>
<dbReference type="EMBL" id="MT141338">
    <property type="protein sequence ID" value="QJA58776.1"/>
    <property type="molecule type" value="Genomic_DNA"/>
</dbReference>
<accession>A0A6M3IMT3</accession>
<dbReference type="AlphaFoldDB" id="A0A6M3IMT3"/>
<sequence>MNRRSFLKRLGIGVGIIITSPQILSITKKVPLLEPIRGQIEEFTFHTTDSHTAKIWSRSFAKEAKENSSFYAHTQWGLNDLRELGKRRSKALLIINKIKIDGEDKFIVML</sequence>
<organism evidence="1">
    <name type="scientific">viral metagenome</name>
    <dbReference type="NCBI Taxonomy" id="1070528"/>
    <lineage>
        <taxon>unclassified sequences</taxon>
        <taxon>metagenomes</taxon>
        <taxon>organismal metagenomes</taxon>
    </lineage>
</organism>
<proteinExistence type="predicted"/>